<feature type="compositionally biased region" description="Basic and acidic residues" evidence="1">
    <location>
        <begin position="12"/>
        <end position="23"/>
    </location>
</feature>
<gene>
    <name evidence="2" type="ORF">CU103_12420</name>
</gene>
<reference evidence="3" key="1">
    <citation type="submission" date="2017-11" db="EMBL/GenBank/DDBJ databases">
        <authorList>
            <person name="Kuznetsova I."/>
            <person name="Sazanova A."/>
            <person name="Chirak E."/>
            <person name="Safronova V."/>
            <person name="Willems A."/>
        </authorList>
    </citation>
    <scope>NUCLEOTIDE SEQUENCE [LARGE SCALE GENOMIC DNA]</scope>
    <source>
        <strain evidence="3">CCBAU 03422</strain>
    </source>
</reference>
<dbReference type="AlphaFoldDB" id="A0A2P7BDZ4"/>
<evidence type="ECO:0000313" key="3">
    <source>
        <dbReference type="Proteomes" id="UP000241764"/>
    </source>
</evidence>
<evidence type="ECO:0000256" key="1">
    <source>
        <dbReference type="SAM" id="MobiDB-lite"/>
    </source>
</evidence>
<accession>A0A2P7BDZ4</accession>
<sequence>MNTPEPKDDETTETHPRDVYKTHTLEDTFSDAYEEQWHPSKLKFKSPGRPRKYFTEEEQKAARNKSMAKYMKKRRSEDPEFHAKQRESQKAWYEKKGREYMRTYMAKRYQRLKAEKQIQIEVDQ</sequence>
<dbReference type="RefSeq" id="WP_106664226.1">
    <property type="nucleotide sequence ID" value="NZ_PGGM01000004.1"/>
</dbReference>
<keyword evidence="3" id="KW-1185">Reference proteome</keyword>
<proteinExistence type="predicted"/>
<dbReference type="EMBL" id="PGGM01000004">
    <property type="protein sequence ID" value="PSH64681.1"/>
    <property type="molecule type" value="Genomic_DNA"/>
</dbReference>
<protein>
    <submittedName>
        <fullName evidence="2">Uncharacterized protein</fullName>
    </submittedName>
</protein>
<feature type="region of interest" description="Disordered" evidence="1">
    <location>
        <begin position="1"/>
        <end position="23"/>
    </location>
</feature>
<dbReference type="Proteomes" id="UP000241764">
    <property type="component" value="Unassembled WGS sequence"/>
</dbReference>
<feature type="region of interest" description="Disordered" evidence="1">
    <location>
        <begin position="41"/>
        <end position="90"/>
    </location>
</feature>
<organism evidence="2 3">
    <name type="scientific">Phyllobacterium sophorae</name>
    <dbReference type="NCBI Taxonomy" id="1520277"/>
    <lineage>
        <taxon>Bacteria</taxon>
        <taxon>Pseudomonadati</taxon>
        <taxon>Pseudomonadota</taxon>
        <taxon>Alphaproteobacteria</taxon>
        <taxon>Hyphomicrobiales</taxon>
        <taxon>Phyllobacteriaceae</taxon>
        <taxon>Phyllobacterium</taxon>
    </lineage>
</organism>
<name>A0A2P7BDZ4_9HYPH</name>
<comment type="caution">
    <text evidence="2">The sequence shown here is derived from an EMBL/GenBank/DDBJ whole genome shotgun (WGS) entry which is preliminary data.</text>
</comment>
<feature type="compositionally biased region" description="Basic and acidic residues" evidence="1">
    <location>
        <begin position="75"/>
        <end position="90"/>
    </location>
</feature>
<feature type="compositionally biased region" description="Basic residues" evidence="1">
    <location>
        <begin position="41"/>
        <end position="52"/>
    </location>
</feature>
<evidence type="ECO:0000313" key="2">
    <source>
        <dbReference type="EMBL" id="PSH64681.1"/>
    </source>
</evidence>